<organism evidence="1">
    <name type="scientific">Cyprideis torosa</name>
    <dbReference type="NCBI Taxonomy" id="163714"/>
    <lineage>
        <taxon>Eukaryota</taxon>
        <taxon>Metazoa</taxon>
        <taxon>Ecdysozoa</taxon>
        <taxon>Arthropoda</taxon>
        <taxon>Crustacea</taxon>
        <taxon>Oligostraca</taxon>
        <taxon>Ostracoda</taxon>
        <taxon>Podocopa</taxon>
        <taxon>Podocopida</taxon>
        <taxon>Cytherocopina</taxon>
        <taxon>Cytheroidea</taxon>
        <taxon>Cytherideidae</taxon>
        <taxon>Cyprideis</taxon>
    </lineage>
</organism>
<protein>
    <submittedName>
        <fullName evidence="1">Uncharacterized protein</fullName>
    </submittedName>
</protein>
<dbReference type="InterPro" id="IPR013445">
    <property type="entry name" value="CDP_4_6_deHydtase"/>
</dbReference>
<dbReference type="NCBIfam" id="TIGR02622">
    <property type="entry name" value="CDP_4_6_dhtase"/>
    <property type="match status" value="1"/>
</dbReference>
<gene>
    <name evidence="1" type="ORF">CTOB1V02_LOCUS14373</name>
</gene>
<evidence type="ECO:0000313" key="1">
    <source>
        <dbReference type="EMBL" id="CAD7236558.1"/>
    </source>
</evidence>
<dbReference type="AlphaFoldDB" id="A0A7R8WY80"/>
<dbReference type="SUPFAM" id="SSF51735">
    <property type="entry name" value="NAD(P)-binding Rossmann-fold domains"/>
    <property type="match status" value="1"/>
</dbReference>
<dbReference type="Gene3D" id="3.40.50.720">
    <property type="entry name" value="NAD(P)-binding Rossmann-like Domain"/>
    <property type="match status" value="1"/>
</dbReference>
<dbReference type="EMBL" id="OB679955">
    <property type="protein sequence ID" value="CAD7236558.1"/>
    <property type="molecule type" value="Genomic_DNA"/>
</dbReference>
<dbReference type="InterPro" id="IPR036291">
    <property type="entry name" value="NAD(P)-bd_dom_sf"/>
</dbReference>
<dbReference type="InterPro" id="IPR016040">
    <property type="entry name" value="NAD(P)-bd_dom"/>
</dbReference>
<sequence length="250" mass="28054">MGTAHVLEAIRLSERPTTAVIVTTDKVYENREWIWAYREEDRLGGHEPYAASKAAAELVIAAYRQAFFHPGTGVKMSSVRAGNVIGGGDWSTDRLIPDAIRAFRRNEALILRNPNATRPWQHVFEPLFGYLDIAMALYEGLQIPSAMNFGPELKDVQSVGFVSQMMADLWGSGAKVEVQIDKSIRESQLLALDNSLARSHLNWAPTLSLEQAISQTITWYKAYSAGNDMLQLSLEQLARFERQYYSNNVT</sequence>
<proteinExistence type="predicted"/>
<dbReference type="Gene3D" id="3.90.25.10">
    <property type="entry name" value="UDP-galactose 4-epimerase, domain 1"/>
    <property type="match status" value="1"/>
</dbReference>
<reference evidence="1" key="1">
    <citation type="submission" date="2020-11" db="EMBL/GenBank/DDBJ databases">
        <authorList>
            <person name="Tran Van P."/>
        </authorList>
    </citation>
    <scope>NUCLEOTIDE SEQUENCE</scope>
</reference>
<name>A0A7R8WY80_9CRUS</name>
<dbReference type="PANTHER" id="PTHR43000">
    <property type="entry name" value="DTDP-D-GLUCOSE 4,6-DEHYDRATASE-RELATED"/>
    <property type="match status" value="1"/>
</dbReference>
<dbReference type="Pfam" id="PF16363">
    <property type="entry name" value="GDP_Man_Dehyd"/>
    <property type="match status" value="1"/>
</dbReference>
<accession>A0A7R8WY80</accession>
<dbReference type="GO" id="GO:0003824">
    <property type="term" value="F:catalytic activity"/>
    <property type="evidence" value="ECO:0007669"/>
    <property type="project" value="UniProtKB-ARBA"/>
</dbReference>
<dbReference type="OrthoDB" id="16464at2759"/>